<dbReference type="Pfam" id="PF14516">
    <property type="entry name" value="AAA_35"/>
    <property type="match status" value="1"/>
</dbReference>
<feature type="coiled-coil region" evidence="1">
    <location>
        <begin position="552"/>
        <end position="582"/>
    </location>
</feature>
<dbReference type="CDD" id="cd16383">
    <property type="entry name" value="GUN4"/>
    <property type="match status" value="1"/>
</dbReference>
<name>A0ABR8HK34_NOSPU</name>
<organism evidence="4 5">
    <name type="scientific">Nostoc punctiforme FACHB-252</name>
    <dbReference type="NCBI Taxonomy" id="1357509"/>
    <lineage>
        <taxon>Bacteria</taxon>
        <taxon>Bacillati</taxon>
        <taxon>Cyanobacteriota</taxon>
        <taxon>Cyanophyceae</taxon>
        <taxon>Nostocales</taxon>
        <taxon>Nostocaceae</taxon>
        <taxon>Nostoc</taxon>
    </lineage>
</organism>
<dbReference type="EMBL" id="JACJTC010000043">
    <property type="protein sequence ID" value="MBD2616218.1"/>
    <property type="molecule type" value="Genomic_DNA"/>
</dbReference>
<feature type="transmembrane region" description="Helical" evidence="2">
    <location>
        <begin position="465"/>
        <end position="484"/>
    </location>
</feature>
<feature type="domain" description="GUN4-like" evidence="3">
    <location>
        <begin position="667"/>
        <end position="817"/>
    </location>
</feature>
<dbReference type="InterPro" id="IPR027417">
    <property type="entry name" value="P-loop_NTPase"/>
</dbReference>
<reference evidence="4 5" key="1">
    <citation type="journal article" date="2020" name="ISME J.">
        <title>Comparative genomics reveals insights into cyanobacterial evolution and habitat adaptation.</title>
        <authorList>
            <person name="Chen M.Y."/>
            <person name="Teng W.K."/>
            <person name="Zhao L."/>
            <person name="Hu C.X."/>
            <person name="Zhou Y.K."/>
            <person name="Han B.P."/>
            <person name="Song L.R."/>
            <person name="Shu W.S."/>
        </authorList>
    </citation>
    <scope>NUCLEOTIDE SEQUENCE [LARGE SCALE GENOMIC DNA]</scope>
    <source>
        <strain evidence="4 5">FACHB-252</strain>
    </source>
</reference>
<dbReference type="SUPFAM" id="SSF52540">
    <property type="entry name" value="P-loop containing nucleoside triphosphate hydrolases"/>
    <property type="match status" value="1"/>
</dbReference>
<evidence type="ECO:0000259" key="3">
    <source>
        <dbReference type="Pfam" id="PF05419"/>
    </source>
</evidence>
<keyword evidence="5" id="KW-1185">Reference proteome</keyword>
<gene>
    <name evidence="4" type="ORF">H6G94_34090</name>
</gene>
<dbReference type="RefSeq" id="WP_190952673.1">
    <property type="nucleotide sequence ID" value="NZ_JACJTC010000043.1"/>
</dbReference>
<accession>A0ABR8HK34</accession>
<evidence type="ECO:0000256" key="1">
    <source>
        <dbReference type="SAM" id="Coils"/>
    </source>
</evidence>
<dbReference type="InterPro" id="IPR037215">
    <property type="entry name" value="GUN4-like_sf"/>
</dbReference>
<keyword evidence="2" id="KW-0812">Transmembrane</keyword>
<dbReference type="SUPFAM" id="SSF140869">
    <property type="entry name" value="GUN4-like"/>
    <property type="match status" value="1"/>
</dbReference>
<dbReference type="InterPro" id="IPR008629">
    <property type="entry name" value="GUN4-like"/>
</dbReference>
<dbReference type="Gene3D" id="1.10.10.1770">
    <property type="entry name" value="Gun4-like"/>
    <property type="match status" value="1"/>
</dbReference>
<protein>
    <submittedName>
        <fullName evidence="4">AAA-like domain-containing protein</fullName>
    </submittedName>
</protein>
<evidence type="ECO:0000256" key="2">
    <source>
        <dbReference type="SAM" id="Phobius"/>
    </source>
</evidence>
<dbReference type="PANTHER" id="PTHR34800">
    <property type="entry name" value="TETRAPYRROLE-BINDING PROTEIN, CHLOROPLASTIC"/>
    <property type="match status" value="1"/>
</dbReference>
<dbReference type="Proteomes" id="UP000606396">
    <property type="component" value="Unassembled WGS sequence"/>
</dbReference>
<dbReference type="Gene3D" id="1.25.40.620">
    <property type="match status" value="1"/>
</dbReference>
<dbReference type="Gene3D" id="3.40.50.300">
    <property type="entry name" value="P-loop containing nucleotide triphosphate hydrolases"/>
    <property type="match status" value="1"/>
</dbReference>
<comment type="caution">
    <text evidence="4">The sequence shown here is derived from an EMBL/GenBank/DDBJ whole genome shotgun (WGS) entry which is preliminary data.</text>
</comment>
<keyword evidence="2" id="KW-1133">Transmembrane helix</keyword>
<evidence type="ECO:0000313" key="5">
    <source>
        <dbReference type="Proteomes" id="UP000606396"/>
    </source>
</evidence>
<evidence type="ECO:0000313" key="4">
    <source>
        <dbReference type="EMBL" id="MBD2616218.1"/>
    </source>
</evidence>
<sequence>MKDSANGSYRYQVGGALGQDVPSYVTRAADRQFYEALQAQEFCYVLNSRQMGKSSLMVRTLARLKSEGWEGIVLDFSAKDSQVEQAERWYNGIINQLNRHFGLLENARTWLKERDFLSPVERLEEFLETVLLPGINQRIVIFIDEIDSTLNLPFTDDFFALIRACYNKRADNPDYKRLTFALLGVAAPAELIGDKKRTPFNIGQAINLFGFGSEEAQPLVKGLETKADNPQAVLAEILKWTGGQPFLSQRLCQLVVDNTEFISAGKEAESIEKLAHNCLIDNWESQDEQEHLKTIRNRLLSNEQKAAYLLELYRQIRQAGKLKFQNTSEERELQLSGLVVKRDNCLTVYNPIYEQVFNEQWIDAHLGKLRPYSENFRFWVASGGTDESRLLRGKALQEAEEWAKDKNLSYQDKQYLAASKEKEIQEKIAAQEQEAALERERQDKEAAEARNQLLVEANKKAKRRISVAVFVLFVAVAGSVAIGLSSRKQLYEAKEEVEAVQELNKLAGELQNYDKYSSEDPTFSSNEALRVSALSFNVNNHQLRQALVFATRSQAYQQLKKLKEAKQEIQQSQEFLNAADKKALDSSQGLQIQVLFQKTQGDFLNQNQQTSKAIESYRTAFDILRKHPKATDFTKHNQLLTGENIELVYQSLIKLDPQNKEVAPSLTKHLYAQLEYFLKAENWEAADNKTYQLMLNIAKREEERYLDRENINRFSCPDLERINKLWVKNSNNRFGFSVQKKIWISTGNRLGIKLNQWTEKDLKNYFQFVKVVGWYDDKLEDTTSQNPWISYGEIIKRIKKNSVYGKGGLPLPNYLDGNFRFLLLIRHHGKMKDAYISDTRATARCPSSLVLRLAKCSI</sequence>
<dbReference type="Pfam" id="PF05419">
    <property type="entry name" value="GUN4"/>
    <property type="match status" value="1"/>
</dbReference>
<keyword evidence="1" id="KW-0175">Coiled coil</keyword>
<keyword evidence="2" id="KW-0472">Membrane</keyword>
<feature type="coiled-coil region" evidence="1">
    <location>
        <begin position="420"/>
        <end position="464"/>
    </location>
</feature>
<dbReference type="PANTHER" id="PTHR34800:SF1">
    <property type="entry name" value="TETRAPYRROLE-BINDING PROTEIN, CHLOROPLASTIC"/>
    <property type="match status" value="1"/>
</dbReference>
<proteinExistence type="predicted"/>